<accession>A0ABZ1JRB6</accession>
<dbReference type="PANTHER" id="PTHR47151:SF2">
    <property type="entry name" value="AMINO ACID BINDING PROTEIN"/>
    <property type="match status" value="1"/>
</dbReference>
<evidence type="ECO:0000313" key="7">
    <source>
        <dbReference type="EMBL" id="WTP54184.1"/>
    </source>
</evidence>
<organism evidence="7 8">
    <name type="scientific">Streptomyces tauricus</name>
    <dbReference type="NCBI Taxonomy" id="68274"/>
    <lineage>
        <taxon>Bacteria</taxon>
        <taxon>Bacillati</taxon>
        <taxon>Actinomycetota</taxon>
        <taxon>Actinomycetes</taxon>
        <taxon>Kitasatosporales</taxon>
        <taxon>Streptomycetaceae</taxon>
        <taxon>Streptomyces</taxon>
        <taxon>Streptomyces aurantiacus group</taxon>
    </lineage>
</organism>
<keyword evidence="4" id="KW-0029">Amino-acid transport</keyword>
<dbReference type="PRINTS" id="PR00337">
    <property type="entry name" value="LEUILEVALBP"/>
</dbReference>
<gene>
    <name evidence="7" type="ORF">OG288_41200</name>
</gene>
<evidence type="ECO:0000256" key="5">
    <source>
        <dbReference type="SAM" id="SignalP"/>
    </source>
</evidence>
<dbReference type="CDD" id="cd06349">
    <property type="entry name" value="PBP1_ABC_HAAT-like"/>
    <property type="match status" value="1"/>
</dbReference>
<evidence type="ECO:0000256" key="3">
    <source>
        <dbReference type="ARBA" id="ARBA00022729"/>
    </source>
</evidence>
<evidence type="ECO:0000313" key="8">
    <source>
        <dbReference type="Proteomes" id="UP001432166"/>
    </source>
</evidence>
<dbReference type="Proteomes" id="UP001432166">
    <property type="component" value="Chromosome"/>
</dbReference>
<keyword evidence="3 5" id="KW-0732">Signal</keyword>
<reference evidence="7" key="1">
    <citation type="submission" date="2022-10" db="EMBL/GenBank/DDBJ databases">
        <title>The complete genomes of actinobacterial strains from the NBC collection.</title>
        <authorList>
            <person name="Joergensen T.S."/>
            <person name="Alvarez Arevalo M."/>
            <person name="Sterndorff E.B."/>
            <person name="Faurdal D."/>
            <person name="Vuksanovic O."/>
            <person name="Mourched A.-S."/>
            <person name="Charusanti P."/>
            <person name="Shaw S."/>
            <person name="Blin K."/>
            <person name="Weber T."/>
        </authorList>
    </citation>
    <scope>NUCLEOTIDE SEQUENCE</scope>
    <source>
        <strain evidence="7">NBC_00189</strain>
    </source>
</reference>
<feature type="chain" id="PRO_5047431829" evidence="5">
    <location>
        <begin position="40"/>
        <end position="397"/>
    </location>
</feature>
<dbReference type="InterPro" id="IPR000709">
    <property type="entry name" value="Leu_Ile_Val-bd"/>
</dbReference>
<name>A0ABZ1JRB6_9ACTN</name>
<sequence>MTRSSTPRPRTVPRATARVTTRAAVCTAAALAAALTACSAPGESDDDTKASSGPIKVAVVNAQSGQLSSLGDWEYKGAKLAVDEWNEKGGVDGRKIQLKLFDDQGDPTTGTNIARRLVSDKYVAMIGTAESAVTIAMGPVLQQAKIPNITSGQSDGLVALKSPYLFLNGPTSTTYDSTLAQYLVKDKGHKKIAMITNNGSFGKGEHDAFLKAVKDLGVTPTTDQVVTTDQKEFSAALTKIRSTKPEVIFIGSEEVEAGLIVKQARDLGITAPFAGAAPQGTPVFIDTAGKAAVEGTIVSSPYLSNDVSAASKKFAAAYQDAYGKEAELHGAKAYDGANILLTALKTSNGASGEELADAIRDTRYKGLLGDFRYDESGVGITKTTIGVIRDGELVPQQ</sequence>
<evidence type="ECO:0000256" key="4">
    <source>
        <dbReference type="ARBA" id="ARBA00022970"/>
    </source>
</evidence>
<feature type="signal peptide" evidence="5">
    <location>
        <begin position="1"/>
        <end position="39"/>
    </location>
</feature>
<evidence type="ECO:0000256" key="1">
    <source>
        <dbReference type="ARBA" id="ARBA00010062"/>
    </source>
</evidence>
<dbReference type="SUPFAM" id="SSF53822">
    <property type="entry name" value="Periplasmic binding protein-like I"/>
    <property type="match status" value="1"/>
</dbReference>
<dbReference type="InterPro" id="IPR028081">
    <property type="entry name" value="Leu-bd"/>
</dbReference>
<dbReference type="Gene3D" id="3.40.50.2300">
    <property type="match status" value="2"/>
</dbReference>
<comment type="similarity">
    <text evidence="1">Belongs to the leucine-binding protein family.</text>
</comment>
<feature type="domain" description="Leucine-binding protein" evidence="6">
    <location>
        <begin position="54"/>
        <end position="390"/>
    </location>
</feature>
<proteinExistence type="inferred from homology"/>
<evidence type="ECO:0000259" key="6">
    <source>
        <dbReference type="Pfam" id="PF13458"/>
    </source>
</evidence>
<dbReference type="RefSeq" id="WP_189767708.1">
    <property type="nucleotide sequence ID" value="NZ_BMVY01000001.1"/>
</dbReference>
<dbReference type="PANTHER" id="PTHR47151">
    <property type="entry name" value="LEU/ILE/VAL-BINDING ABC TRANSPORTER SUBUNIT"/>
    <property type="match status" value="1"/>
</dbReference>
<dbReference type="EMBL" id="CP108133">
    <property type="protein sequence ID" value="WTP54184.1"/>
    <property type="molecule type" value="Genomic_DNA"/>
</dbReference>
<dbReference type="InterPro" id="IPR028082">
    <property type="entry name" value="Peripla_BP_I"/>
</dbReference>
<keyword evidence="2" id="KW-0813">Transport</keyword>
<keyword evidence="8" id="KW-1185">Reference proteome</keyword>
<evidence type="ECO:0000256" key="2">
    <source>
        <dbReference type="ARBA" id="ARBA00022448"/>
    </source>
</evidence>
<dbReference type="Pfam" id="PF13458">
    <property type="entry name" value="Peripla_BP_6"/>
    <property type="match status" value="1"/>
</dbReference>
<protein>
    <submittedName>
        <fullName evidence="7">ABC transporter substrate-binding protein</fullName>
    </submittedName>
</protein>